<feature type="compositionally biased region" description="Polar residues" evidence="6">
    <location>
        <begin position="1"/>
        <end position="13"/>
    </location>
</feature>
<dbReference type="InterPro" id="IPR020581">
    <property type="entry name" value="GDC_P"/>
</dbReference>
<evidence type="ECO:0000256" key="4">
    <source>
        <dbReference type="ARBA" id="ARBA00023002"/>
    </source>
</evidence>
<evidence type="ECO:0000256" key="6">
    <source>
        <dbReference type="SAM" id="MobiDB-lite"/>
    </source>
</evidence>
<evidence type="ECO:0000256" key="3">
    <source>
        <dbReference type="ARBA" id="ARBA00022898"/>
    </source>
</evidence>
<dbReference type="SUPFAM" id="SSF53383">
    <property type="entry name" value="PLP-dependent transferases"/>
    <property type="match status" value="1"/>
</dbReference>
<feature type="domain" description="Aminotransferase class V" evidence="7">
    <location>
        <begin position="184"/>
        <end position="302"/>
    </location>
</feature>
<dbReference type="InterPro" id="IPR049316">
    <property type="entry name" value="GDC-P_C"/>
</dbReference>
<keyword evidence="4 9" id="KW-0560">Oxidoreductase</keyword>
<dbReference type="InterPro" id="IPR000192">
    <property type="entry name" value="Aminotrans_V_dom"/>
</dbReference>
<dbReference type="PANTHER" id="PTHR11773">
    <property type="entry name" value="GLYCINE DEHYDROGENASE, DECARBOXYLATING"/>
    <property type="match status" value="1"/>
</dbReference>
<dbReference type="NCBIfam" id="NF003346">
    <property type="entry name" value="PRK04366.1"/>
    <property type="match status" value="1"/>
</dbReference>
<dbReference type="PANTHER" id="PTHR11773:SF1">
    <property type="entry name" value="GLYCINE DEHYDROGENASE (DECARBOXYLATING), MITOCHONDRIAL"/>
    <property type="match status" value="1"/>
</dbReference>
<dbReference type="RefSeq" id="WP_196262870.1">
    <property type="nucleotide sequence ID" value="NZ_JADQDN010000002.1"/>
</dbReference>
<sequence length="524" mass="56242">MLNRQGRPSSAGQAGTAEHPTFTGNKALAQIEPLLFEIGRYDTTGVDLDEPEDFKPRLGGLERKEPIGLPGLSEPETMRHYVRLSQQNYGIDTGLFPLGSCTMKHNARLNERMARLPGFSDVHPLQPVSTVQGALELMNELGRYLVTLTNMTAVALSPKAGAHGELCGMMAIKAAIEAKGEGATRNVVLVPDSAHGTNPATAALIGFKVKPVPAREDGWVHVEDVKERLGPDVAAIMLTNPNTCGLFEPQVAEIAKAIHDAGAYFYCDGANFNAIVGKAKPGDLGVDAMHINLHKTFSTPHGGGGPGSGPVVLSARLAPFAPVPFVRMKDGSFELVEQNNEAGGTAAPFGRMTAFHGQMGMYVRALSYMLSHGSDGMKQASEDAVLNANYIRAGLADLMSLPFGNKPCMHEVLFDDAWLKDTGVTTLDVAKAMIDEGYHPMTMYFPLVVHGAMLIEPTESESKASLDLFIAMLRDLAMSAKNGDTERFTGAPYHAPRRRLDETRAARTPVLKWTPSAPVAEAAE</sequence>
<dbReference type="GO" id="GO:0004375">
    <property type="term" value="F:glycine dehydrogenase (decarboxylating) activity"/>
    <property type="evidence" value="ECO:0007669"/>
    <property type="project" value="UniProtKB-EC"/>
</dbReference>
<evidence type="ECO:0000259" key="8">
    <source>
        <dbReference type="Pfam" id="PF21478"/>
    </source>
</evidence>
<feature type="domain" description="Glycine dehydrogenase C-terminal" evidence="8">
    <location>
        <begin position="380"/>
        <end position="477"/>
    </location>
</feature>
<dbReference type="Gene3D" id="3.90.1150.10">
    <property type="entry name" value="Aspartate Aminotransferase, domain 1"/>
    <property type="match status" value="1"/>
</dbReference>
<organism evidence="9 10">
    <name type="scientific">Microvirga terrestris</name>
    <dbReference type="NCBI Taxonomy" id="2791024"/>
    <lineage>
        <taxon>Bacteria</taxon>
        <taxon>Pseudomonadati</taxon>
        <taxon>Pseudomonadota</taxon>
        <taxon>Alphaproteobacteria</taxon>
        <taxon>Hyphomicrobiales</taxon>
        <taxon>Methylobacteriaceae</taxon>
        <taxon>Microvirga</taxon>
    </lineage>
</organism>
<evidence type="ECO:0000313" key="9">
    <source>
        <dbReference type="EMBL" id="MBF9195491.1"/>
    </source>
</evidence>
<comment type="catalytic activity">
    <reaction evidence="5">
        <text>N(6)-[(R)-lipoyl]-L-lysyl-[glycine-cleavage complex H protein] + glycine + H(+) = N(6)-[(R)-S(8)-aminomethyldihydrolipoyl]-L-lysyl-[glycine-cleavage complex H protein] + CO2</text>
        <dbReference type="Rhea" id="RHEA:24304"/>
        <dbReference type="Rhea" id="RHEA-COMP:10494"/>
        <dbReference type="Rhea" id="RHEA-COMP:10495"/>
        <dbReference type="ChEBI" id="CHEBI:15378"/>
        <dbReference type="ChEBI" id="CHEBI:16526"/>
        <dbReference type="ChEBI" id="CHEBI:57305"/>
        <dbReference type="ChEBI" id="CHEBI:83099"/>
        <dbReference type="ChEBI" id="CHEBI:83143"/>
        <dbReference type="EC" id="1.4.4.2"/>
    </reaction>
</comment>
<dbReference type="Gene3D" id="6.20.440.10">
    <property type="match status" value="1"/>
</dbReference>
<dbReference type="Gene3D" id="3.40.640.10">
    <property type="entry name" value="Type I PLP-dependent aspartate aminotransferase-like (Major domain)"/>
    <property type="match status" value="1"/>
</dbReference>
<dbReference type="InterPro" id="IPR015422">
    <property type="entry name" value="PyrdxlP-dep_Trfase_small"/>
</dbReference>
<feature type="region of interest" description="Disordered" evidence="6">
    <location>
        <begin position="1"/>
        <end position="23"/>
    </location>
</feature>
<dbReference type="Pfam" id="PF21478">
    <property type="entry name" value="GcvP2_C"/>
    <property type="match status" value="1"/>
</dbReference>
<reference evidence="9 10" key="1">
    <citation type="submission" date="2020-11" db="EMBL/GenBank/DDBJ databases">
        <authorList>
            <person name="Kim M.K."/>
        </authorList>
    </citation>
    <scope>NUCLEOTIDE SEQUENCE [LARGE SCALE GENOMIC DNA]</scope>
    <source>
        <strain evidence="9 10">BT290</strain>
    </source>
</reference>
<dbReference type="EC" id="1.4.4.2" evidence="2"/>
<feature type="region of interest" description="Disordered" evidence="6">
    <location>
        <begin position="47"/>
        <end position="72"/>
    </location>
</feature>
<gene>
    <name evidence="9" type="primary">gcvPB</name>
    <name evidence="9" type="ORF">I2H36_05550</name>
</gene>
<evidence type="ECO:0000256" key="5">
    <source>
        <dbReference type="ARBA" id="ARBA00049026"/>
    </source>
</evidence>
<dbReference type="EMBL" id="JADQDN010000002">
    <property type="protein sequence ID" value="MBF9195491.1"/>
    <property type="molecule type" value="Genomic_DNA"/>
</dbReference>
<accession>A0ABS0HPT0</accession>
<keyword evidence="3" id="KW-0663">Pyridoxal phosphate</keyword>
<keyword evidence="10" id="KW-1185">Reference proteome</keyword>
<evidence type="ECO:0000259" key="7">
    <source>
        <dbReference type="Pfam" id="PF00266"/>
    </source>
</evidence>
<dbReference type="InterPro" id="IPR015421">
    <property type="entry name" value="PyrdxlP-dep_Trfase_major"/>
</dbReference>
<evidence type="ECO:0000256" key="2">
    <source>
        <dbReference type="ARBA" id="ARBA00012134"/>
    </source>
</evidence>
<dbReference type="Proteomes" id="UP000611708">
    <property type="component" value="Unassembled WGS sequence"/>
</dbReference>
<evidence type="ECO:0000256" key="1">
    <source>
        <dbReference type="ARBA" id="ARBA00003788"/>
    </source>
</evidence>
<dbReference type="InterPro" id="IPR015424">
    <property type="entry name" value="PyrdxlP-dep_Trfase"/>
</dbReference>
<proteinExistence type="predicted"/>
<comment type="caution">
    <text evidence="9">The sequence shown here is derived from an EMBL/GenBank/DDBJ whole genome shotgun (WGS) entry which is preliminary data.</text>
</comment>
<dbReference type="Pfam" id="PF00266">
    <property type="entry name" value="Aminotran_5"/>
    <property type="match status" value="1"/>
</dbReference>
<feature type="compositionally biased region" description="Basic and acidic residues" evidence="6">
    <location>
        <begin position="53"/>
        <end position="66"/>
    </location>
</feature>
<evidence type="ECO:0000313" key="10">
    <source>
        <dbReference type="Proteomes" id="UP000611708"/>
    </source>
</evidence>
<comment type="function">
    <text evidence="1">The glycine cleavage system catalyzes the degradation of glycine. The P protein binds the alpha-amino group of glycine through its pyridoxal phosphate cofactor; CO(2) is released and the remaining methylamine moiety is then transferred to the lipoamide cofactor of the H protein.</text>
</comment>
<name>A0ABS0HPT0_9HYPH</name>
<protein>
    <recommendedName>
        <fullName evidence="2">glycine dehydrogenase (aminomethyl-transferring)</fullName>
        <ecNumber evidence="2">1.4.4.2</ecNumber>
    </recommendedName>
</protein>